<feature type="compositionally biased region" description="Polar residues" evidence="1">
    <location>
        <begin position="10"/>
        <end position="21"/>
    </location>
</feature>
<accession>A0A0E4BTG1</accession>
<protein>
    <submittedName>
        <fullName evidence="2">Uncharacterized protein</fullName>
    </submittedName>
</protein>
<reference evidence="2 3" key="1">
    <citation type="submission" date="2014-11" db="EMBL/GenBank/DDBJ databases">
        <title>Symbiosis island explosion on the genome of extra-slow-growing strains of soybean bradyrhizobia with massive insertion sequences.</title>
        <authorList>
            <person name="Iida T."/>
            <person name="Minamisawa K."/>
        </authorList>
    </citation>
    <scope>NUCLEOTIDE SEQUENCE [LARGE SCALE GENOMIC DNA]</scope>
    <source>
        <strain evidence="2 3">NK6</strain>
    </source>
</reference>
<name>A0A0E4BTG1_9BRAD</name>
<feature type="region of interest" description="Disordered" evidence="1">
    <location>
        <begin position="1"/>
        <end position="38"/>
    </location>
</feature>
<dbReference type="EMBL" id="AP014685">
    <property type="protein sequence ID" value="BAR59779.1"/>
    <property type="molecule type" value="Genomic_DNA"/>
</dbReference>
<dbReference type="Proteomes" id="UP000063308">
    <property type="component" value="Chromosome"/>
</dbReference>
<evidence type="ECO:0000313" key="3">
    <source>
        <dbReference type="Proteomes" id="UP000063308"/>
    </source>
</evidence>
<sequence length="38" mass="4136">MGTGAKFCAQLQNSRVKSSYQPERPPNQRRGTVLSGAN</sequence>
<evidence type="ECO:0000313" key="2">
    <source>
        <dbReference type="EMBL" id="BAR59779.1"/>
    </source>
</evidence>
<organism evidence="2 3">
    <name type="scientific">Bradyrhizobium diazoefficiens</name>
    <dbReference type="NCBI Taxonomy" id="1355477"/>
    <lineage>
        <taxon>Bacteria</taxon>
        <taxon>Pseudomonadati</taxon>
        <taxon>Pseudomonadota</taxon>
        <taxon>Alphaproteobacteria</taxon>
        <taxon>Hyphomicrobiales</taxon>
        <taxon>Nitrobacteraceae</taxon>
        <taxon>Bradyrhizobium</taxon>
    </lineage>
</organism>
<gene>
    <name evidence="2" type="ORF">NK6_6628</name>
</gene>
<proteinExistence type="predicted"/>
<evidence type="ECO:0000256" key="1">
    <source>
        <dbReference type="SAM" id="MobiDB-lite"/>
    </source>
</evidence>
<dbReference type="AlphaFoldDB" id="A0A0E4BTG1"/>